<feature type="non-terminal residue" evidence="1">
    <location>
        <position position="1"/>
    </location>
</feature>
<keyword evidence="2" id="KW-1185">Reference proteome</keyword>
<dbReference type="AlphaFoldDB" id="A0A1Q3DHH1"/>
<name>A0A1Q3DHH1_CEPFO</name>
<feature type="non-terminal residue" evidence="1">
    <location>
        <position position="106"/>
    </location>
</feature>
<dbReference type="Proteomes" id="UP000187406">
    <property type="component" value="Unassembled WGS sequence"/>
</dbReference>
<dbReference type="PANTHER" id="PTHR11439:SF463">
    <property type="entry name" value="REVERSE TRANSCRIPTASE TY1_COPIA-TYPE DOMAIN-CONTAINING PROTEIN"/>
    <property type="match status" value="1"/>
</dbReference>
<comment type="caution">
    <text evidence="1">The sequence shown here is derived from an EMBL/GenBank/DDBJ whole genome shotgun (WGS) entry which is preliminary data.</text>
</comment>
<dbReference type="OrthoDB" id="414945at2759"/>
<evidence type="ECO:0008006" key="3">
    <source>
        <dbReference type="Google" id="ProtNLM"/>
    </source>
</evidence>
<reference evidence="2" key="1">
    <citation type="submission" date="2016-04" db="EMBL/GenBank/DDBJ databases">
        <title>Cephalotus genome sequencing.</title>
        <authorList>
            <person name="Fukushima K."/>
            <person name="Hasebe M."/>
            <person name="Fang X."/>
        </authorList>
    </citation>
    <scope>NUCLEOTIDE SEQUENCE [LARGE SCALE GENOMIC DNA]</scope>
    <source>
        <strain evidence="2">cv. St1</strain>
    </source>
</reference>
<gene>
    <name evidence="1" type="ORF">CFOL_v3_35267</name>
</gene>
<dbReference type="PANTHER" id="PTHR11439">
    <property type="entry name" value="GAG-POL-RELATED RETROTRANSPOSON"/>
    <property type="match status" value="1"/>
</dbReference>
<evidence type="ECO:0000313" key="1">
    <source>
        <dbReference type="EMBL" id="GAV91882.1"/>
    </source>
</evidence>
<accession>A0A1Q3DHH1</accession>
<evidence type="ECO:0000313" key="2">
    <source>
        <dbReference type="Proteomes" id="UP000187406"/>
    </source>
</evidence>
<organism evidence="1 2">
    <name type="scientific">Cephalotus follicularis</name>
    <name type="common">Albany pitcher plant</name>
    <dbReference type="NCBI Taxonomy" id="3775"/>
    <lineage>
        <taxon>Eukaryota</taxon>
        <taxon>Viridiplantae</taxon>
        <taxon>Streptophyta</taxon>
        <taxon>Embryophyta</taxon>
        <taxon>Tracheophyta</taxon>
        <taxon>Spermatophyta</taxon>
        <taxon>Magnoliopsida</taxon>
        <taxon>eudicotyledons</taxon>
        <taxon>Gunneridae</taxon>
        <taxon>Pentapetalae</taxon>
        <taxon>rosids</taxon>
        <taxon>fabids</taxon>
        <taxon>Oxalidales</taxon>
        <taxon>Cephalotaceae</taxon>
        <taxon>Cephalotus</taxon>
    </lineage>
</organism>
<sequence length="106" mass="12056">RRSTSGYCVFPVDNLVSWKSKKQFIVSRSSAKAEYRAMANLVGKLQWILMLLAEIGLPVEGSSALFYDNQSVIHIANNSFFHERMKHIEVVCQFLCEKVSCGDIRL</sequence>
<dbReference type="CDD" id="cd09272">
    <property type="entry name" value="RNase_HI_RT_Ty1"/>
    <property type="match status" value="1"/>
</dbReference>
<proteinExistence type="predicted"/>
<dbReference type="EMBL" id="BDDD01008294">
    <property type="protein sequence ID" value="GAV91882.1"/>
    <property type="molecule type" value="Genomic_DNA"/>
</dbReference>
<dbReference type="STRING" id="3775.A0A1Q3DHH1"/>
<protein>
    <recommendedName>
        <fullName evidence="3">RVT_2 domain-containing protein</fullName>
    </recommendedName>
</protein>
<dbReference type="InParanoid" id="A0A1Q3DHH1"/>